<dbReference type="Gene3D" id="3.40.50.720">
    <property type="entry name" value="NAD(P)-binding Rossmann-like Domain"/>
    <property type="match status" value="1"/>
</dbReference>
<evidence type="ECO:0000256" key="4">
    <source>
        <dbReference type="ARBA" id="ARBA00023002"/>
    </source>
</evidence>
<dbReference type="PANTHER" id="PTHR42940">
    <property type="entry name" value="ALCOHOL DEHYDROGENASE 1-RELATED"/>
    <property type="match status" value="1"/>
</dbReference>
<proteinExistence type="predicted"/>
<dbReference type="InterPro" id="IPR036291">
    <property type="entry name" value="NAD(P)-bd_dom_sf"/>
</dbReference>
<evidence type="ECO:0000313" key="7">
    <source>
        <dbReference type="Proteomes" id="UP000016929"/>
    </source>
</evidence>
<dbReference type="GO" id="GO:0005737">
    <property type="term" value="C:cytoplasm"/>
    <property type="evidence" value="ECO:0007669"/>
    <property type="project" value="TreeGrafter"/>
</dbReference>
<dbReference type="EMBL" id="KB726397">
    <property type="protein sequence ID" value="EMT69388.1"/>
    <property type="molecule type" value="Genomic_DNA"/>
</dbReference>
<feature type="non-terminal residue" evidence="6">
    <location>
        <position position="1"/>
    </location>
</feature>
<dbReference type="Pfam" id="PF00107">
    <property type="entry name" value="ADH_zinc_N"/>
    <property type="match status" value="1"/>
</dbReference>
<dbReference type="Proteomes" id="UP000016929">
    <property type="component" value="Unassembled WGS sequence"/>
</dbReference>
<dbReference type="HOGENOM" id="CLU_1408804_0_0_1"/>
<keyword evidence="4" id="KW-0560">Oxidoreductase</keyword>
<feature type="domain" description="Alcohol dehydrogenase-like C-terminal" evidence="5">
    <location>
        <begin position="2"/>
        <end position="125"/>
    </location>
</feature>
<dbReference type="GO" id="GO:0046872">
    <property type="term" value="F:metal ion binding"/>
    <property type="evidence" value="ECO:0007669"/>
    <property type="project" value="UniProtKB-KW"/>
</dbReference>
<evidence type="ECO:0000256" key="3">
    <source>
        <dbReference type="ARBA" id="ARBA00022833"/>
    </source>
</evidence>
<name>N1RRY2_FUSC4</name>
<sequence length="193" mass="20743">LGIQYAKAMGFRVAAVDIGPAKDSCIKMGADAYFDGASPATPAGLRKLTPNEAGAKAVIVTAGSGRAYQNALDLVAVFGTLVCVGIPPPDQAMSLHPLTLIDRGINLLGTLVGTRTETLEALEFVRRGVVKPMVESLNFNDLDNLVDRFSKVCHPCRCLCSRLTNLTRHRENWSFNSNHSGLSRFFCSFAATL</sequence>
<reference evidence="7" key="1">
    <citation type="submission" date="2012-09" db="EMBL/GenBank/DDBJ databases">
        <title>Genome sequencing and comparative transcriptomics of race 1 and race 4 of banana pathogen: Fusarium oxysporum f. sp. cubense.</title>
        <authorList>
            <person name="Fang X."/>
            <person name="Huang J."/>
        </authorList>
    </citation>
    <scope>NUCLEOTIDE SEQUENCE [LARGE SCALE GENOMIC DNA]</scope>
    <source>
        <strain evidence="7">race 4</strain>
    </source>
</reference>
<dbReference type="InterPro" id="IPR013149">
    <property type="entry name" value="ADH-like_C"/>
</dbReference>
<dbReference type="PANTHER" id="PTHR42940:SF1">
    <property type="entry name" value="ENOYL REDUCTASE (ER) DOMAIN-CONTAINING PROTEIN"/>
    <property type="match status" value="1"/>
</dbReference>
<evidence type="ECO:0000259" key="5">
    <source>
        <dbReference type="Pfam" id="PF00107"/>
    </source>
</evidence>
<dbReference type="STRING" id="1229665.N1RRY2"/>
<reference evidence="7" key="2">
    <citation type="journal article" date="2014" name="PLoS ONE">
        <title>Genome and Transcriptome Analysis of the Fungal Pathogen Fusarium oxysporum f. sp. cubense Causing Banana Vascular Wilt Disease.</title>
        <authorList>
            <person name="Guo L."/>
            <person name="Han L."/>
            <person name="Yang L."/>
            <person name="Zeng H."/>
            <person name="Fan D."/>
            <person name="Zhu Y."/>
            <person name="Feng Y."/>
            <person name="Wang G."/>
            <person name="Peng C."/>
            <person name="Jiang X."/>
            <person name="Zhou D."/>
            <person name="Ni P."/>
            <person name="Liang C."/>
            <person name="Liu L."/>
            <person name="Wang J."/>
            <person name="Mao C."/>
            <person name="Fang X."/>
            <person name="Peng M."/>
            <person name="Huang J."/>
        </authorList>
    </citation>
    <scope>NUCLEOTIDE SEQUENCE [LARGE SCALE GENOMIC DNA]</scope>
    <source>
        <strain evidence="7">race 4</strain>
    </source>
</reference>
<evidence type="ECO:0000256" key="1">
    <source>
        <dbReference type="ARBA" id="ARBA00001947"/>
    </source>
</evidence>
<dbReference type="AlphaFoldDB" id="N1RRY2"/>
<evidence type="ECO:0000256" key="2">
    <source>
        <dbReference type="ARBA" id="ARBA00022723"/>
    </source>
</evidence>
<keyword evidence="7" id="KW-1185">Reference proteome</keyword>
<gene>
    <name evidence="6" type="ORF">FOC4_g10001343</name>
</gene>
<keyword evidence="3" id="KW-0862">Zinc</keyword>
<comment type="cofactor">
    <cofactor evidence="1">
        <name>Zn(2+)</name>
        <dbReference type="ChEBI" id="CHEBI:29105"/>
    </cofactor>
</comment>
<dbReference type="OrthoDB" id="1879366at2759"/>
<accession>N1RRY2</accession>
<dbReference type="Gene3D" id="3.90.180.10">
    <property type="entry name" value="Medium-chain alcohol dehydrogenases, catalytic domain"/>
    <property type="match status" value="1"/>
</dbReference>
<dbReference type="GO" id="GO:0004022">
    <property type="term" value="F:alcohol dehydrogenase (NAD+) activity"/>
    <property type="evidence" value="ECO:0007669"/>
    <property type="project" value="TreeGrafter"/>
</dbReference>
<dbReference type="SUPFAM" id="SSF51735">
    <property type="entry name" value="NAD(P)-binding Rossmann-fold domains"/>
    <property type="match status" value="1"/>
</dbReference>
<protein>
    <submittedName>
        <fullName evidence="6">Alcohol dehydrogenase 2</fullName>
    </submittedName>
</protein>
<keyword evidence="2" id="KW-0479">Metal-binding</keyword>
<organism evidence="6 7">
    <name type="scientific">Fusarium oxysporum f. sp. cubense (strain race 4)</name>
    <name type="common">Panama disease fungus</name>
    <dbReference type="NCBI Taxonomy" id="2502994"/>
    <lineage>
        <taxon>Eukaryota</taxon>
        <taxon>Fungi</taxon>
        <taxon>Dikarya</taxon>
        <taxon>Ascomycota</taxon>
        <taxon>Pezizomycotina</taxon>
        <taxon>Sordariomycetes</taxon>
        <taxon>Hypocreomycetidae</taxon>
        <taxon>Hypocreales</taxon>
        <taxon>Nectriaceae</taxon>
        <taxon>Fusarium</taxon>
        <taxon>Fusarium oxysporum species complex</taxon>
    </lineage>
</organism>
<evidence type="ECO:0000313" key="6">
    <source>
        <dbReference type="EMBL" id="EMT69388.1"/>
    </source>
</evidence>